<dbReference type="PANTHER" id="PTHR46858:SF5">
    <property type="entry name" value="E3 UBIQUITIN-PROTEIN LIGASE APD1-RELATED"/>
    <property type="match status" value="1"/>
</dbReference>
<keyword evidence="6" id="KW-0539">Nucleus</keyword>
<dbReference type="GO" id="GO:0005634">
    <property type="term" value="C:nucleus"/>
    <property type="evidence" value="ECO:0007669"/>
    <property type="project" value="UniProtKB-SubCell"/>
</dbReference>
<evidence type="ECO:0000259" key="9">
    <source>
        <dbReference type="PROSITE" id="PS50199"/>
    </source>
</evidence>
<comment type="caution">
    <text evidence="11">The sequence shown here is derived from an EMBL/GenBank/DDBJ whole genome shotgun (WGS) entry which is preliminary data.</text>
</comment>
<dbReference type="CDD" id="cd16646">
    <property type="entry name" value="mRING-HC-C2H2C4_MDM2-like"/>
    <property type="match status" value="1"/>
</dbReference>
<dbReference type="Gene3D" id="2.30.30.380">
    <property type="entry name" value="Zn-finger domain of Sec23/24"/>
    <property type="match status" value="1"/>
</dbReference>
<dbReference type="AlphaFoldDB" id="A0A2G8KR72"/>
<reference evidence="11 12" key="1">
    <citation type="journal article" date="2017" name="PLoS Biol.">
        <title>The sea cucumber genome provides insights into morphological evolution and visceral regeneration.</title>
        <authorList>
            <person name="Zhang X."/>
            <person name="Sun L."/>
            <person name="Yuan J."/>
            <person name="Sun Y."/>
            <person name="Gao Y."/>
            <person name="Zhang L."/>
            <person name="Li S."/>
            <person name="Dai H."/>
            <person name="Hamel J.F."/>
            <person name="Liu C."/>
            <person name="Yu Y."/>
            <person name="Liu S."/>
            <person name="Lin W."/>
            <person name="Guo K."/>
            <person name="Jin S."/>
            <person name="Xu P."/>
            <person name="Storey K.B."/>
            <person name="Huan P."/>
            <person name="Zhang T."/>
            <person name="Zhou Y."/>
            <person name="Zhang J."/>
            <person name="Lin C."/>
            <person name="Li X."/>
            <person name="Xing L."/>
            <person name="Huo D."/>
            <person name="Sun M."/>
            <person name="Wang L."/>
            <person name="Mercier A."/>
            <person name="Li F."/>
            <person name="Yang H."/>
            <person name="Xiang J."/>
        </authorList>
    </citation>
    <scope>NUCLEOTIDE SEQUENCE [LARGE SCALE GENOMIC DNA]</scope>
    <source>
        <strain evidence="11">Shaxun</strain>
        <tissue evidence="11">Muscle</tissue>
    </source>
</reference>
<evidence type="ECO:0000256" key="8">
    <source>
        <dbReference type="SAM" id="MobiDB-lite"/>
    </source>
</evidence>
<dbReference type="InterPro" id="IPR036885">
    <property type="entry name" value="SWIB_MDM2_dom_sf"/>
</dbReference>
<feature type="compositionally biased region" description="Polar residues" evidence="8">
    <location>
        <begin position="527"/>
        <end position="536"/>
    </location>
</feature>
<sequence length="665" mass="73297">MSHHFAVRHCSNLRQAFVSPILCHSVTFSATQEKMMSPMGCVGHRHDITMLKSPKDRKGEDGSSVGGKDKTDKDIPVWVKPKDRFMKLLKSVGAEGPRFTAQEVMSLLIKYISSRRLFDQDDPKKVYCNNDPLGDVFGVSMFTIQDAKRLLFENLIVLPIPGQKPGNPDHNSSCYFTFSHHSVQKPNMQDVHNEQVIGACAIKTKDSSDGVSVVTKPCDAETSRVSSRLIKYGESSKGVAKRNLSSSSSTPSSVKKQKTRRRKRPKPKVRTQKSGEASKPKTQDRQGSSRKAGGRPWYCIVYTSGEDVQSKSSEVLSVQDNETIEAHNSSDDLWFLEDEFAWEFEVVSSSSGTHSQDQSSDDQSQGSEIILDVKVLDSGESRQGDYSSTLDSDEEIPEADKWRCTECNTRNTPLCRYCVRCMAVRSGWLPDEQRMTLWERLHHQGYPVKRTMSAPDSGNTPQSPLKRPWGVARTREDSGLGVSLQAFSSQGTNTLSSSHQPPSSQESPQEPVVKKQRKDPTAADCSHSGTAGQSSRDPFRTQREGDATVTHQSQSKTSHGPSSATKRYEMTTGQKGSSTQDSHHVIKPPPHGPAGPSSSSTGGAKGSAPDLCIFCCSRPKTGSIVHGTSGHQVCCYQCAKKLQKRGKPCPACRKPIERIIRNYVL</sequence>
<evidence type="ECO:0000256" key="3">
    <source>
        <dbReference type="ARBA" id="ARBA00022723"/>
    </source>
</evidence>
<keyword evidence="12" id="KW-1185">Reference proteome</keyword>
<dbReference type="PROSITE" id="PS51925">
    <property type="entry name" value="SWIB_MDM2"/>
    <property type="match status" value="1"/>
</dbReference>
<feature type="compositionally biased region" description="Basic and acidic residues" evidence="8">
    <location>
        <begin position="537"/>
        <end position="546"/>
    </location>
</feature>
<evidence type="ECO:0000256" key="2">
    <source>
        <dbReference type="ARBA" id="ARBA00005803"/>
    </source>
</evidence>
<feature type="region of interest" description="Disordered" evidence="8">
    <location>
        <begin position="234"/>
        <end position="292"/>
    </location>
</feature>
<feature type="compositionally biased region" description="Low complexity" evidence="8">
    <location>
        <begin position="245"/>
        <end position="254"/>
    </location>
</feature>
<keyword evidence="3" id="KW-0479">Metal-binding</keyword>
<feature type="compositionally biased region" description="Low complexity" evidence="8">
    <location>
        <begin position="496"/>
        <end position="511"/>
    </location>
</feature>
<dbReference type="GO" id="GO:0043066">
    <property type="term" value="P:negative regulation of apoptotic process"/>
    <property type="evidence" value="ECO:0007669"/>
    <property type="project" value="InterPro"/>
</dbReference>
<feature type="region of interest" description="Disordered" evidence="8">
    <location>
        <begin position="50"/>
        <end position="73"/>
    </location>
</feature>
<dbReference type="Pfam" id="PF13920">
    <property type="entry name" value="zf-C3HC4_3"/>
    <property type="match status" value="1"/>
</dbReference>
<dbReference type="GO" id="GO:0010468">
    <property type="term" value="P:regulation of gene expression"/>
    <property type="evidence" value="ECO:0007669"/>
    <property type="project" value="TreeGrafter"/>
</dbReference>
<dbReference type="Gene3D" id="1.10.245.10">
    <property type="entry name" value="SWIB/MDM2 domain"/>
    <property type="match status" value="1"/>
</dbReference>
<dbReference type="OrthoDB" id="24526at2759"/>
<dbReference type="SUPFAM" id="SSF90209">
    <property type="entry name" value="Ran binding protein zinc finger-like"/>
    <property type="match status" value="1"/>
</dbReference>
<dbReference type="InterPro" id="IPR001876">
    <property type="entry name" value="Znf_RanBP2"/>
</dbReference>
<dbReference type="GO" id="GO:0051726">
    <property type="term" value="P:regulation of cell cycle"/>
    <property type="evidence" value="ECO:0007669"/>
    <property type="project" value="InterPro"/>
</dbReference>
<dbReference type="Pfam" id="PF02201">
    <property type="entry name" value="SWIB"/>
    <property type="match status" value="1"/>
</dbReference>
<dbReference type="GO" id="GO:0061630">
    <property type="term" value="F:ubiquitin protein ligase activity"/>
    <property type="evidence" value="ECO:0007669"/>
    <property type="project" value="TreeGrafter"/>
</dbReference>
<feature type="region of interest" description="Disordered" evidence="8">
    <location>
        <begin position="449"/>
        <end position="470"/>
    </location>
</feature>
<evidence type="ECO:0000256" key="5">
    <source>
        <dbReference type="ARBA" id="ARBA00022833"/>
    </source>
</evidence>
<keyword evidence="5" id="KW-0862">Zinc</keyword>
<dbReference type="STRING" id="307972.A0A2G8KR72"/>
<keyword evidence="4 7" id="KW-0863">Zinc-finger</keyword>
<dbReference type="GO" id="GO:0016567">
    <property type="term" value="P:protein ubiquitination"/>
    <property type="evidence" value="ECO:0007669"/>
    <property type="project" value="TreeGrafter"/>
</dbReference>
<evidence type="ECO:0000256" key="7">
    <source>
        <dbReference type="PROSITE-ProRule" id="PRU00322"/>
    </source>
</evidence>
<dbReference type="PROSITE" id="PS50199">
    <property type="entry name" value="ZF_RANBP2_2"/>
    <property type="match status" value="1"/>
</dbReference>
<organism evidence="11 12">
    <name type="scientific">Stichopus japonicus</name>
    <name type="common">Sea cucumber</name>
    <dbReference type="NCBI Taxonomy" id="307972"/>
    <lineage>
        <taxon>Eukaryota</taxon>
        <taxon>Metazoa</taxon>
        <taxon>Echinodermata</taxon>
        <taxon>Eleutherozoa</taxon>
        <taxon>Echinozoa</taxon>
        <taxon>Holothuroidea</taxon>
        <taxon>Aspidochirotacea</taxon>
        <taxon>Aspidochirotida</taxon>
        <taxon>Stichopodidae</taxon>
        <taxon>Apostichopus</taxon>
    </lineage>
</organism>
<evidence type="ECO:0000313" key="12">
    <source>
        <dbReference type="Proteomes" id="UP000230750"/>
    </source>
</evidence>
<feature type="domain" description="RanBP2-type" evidence="9">
    <location>
        <begin position="398"/>
        <end position="427"/>
    </location>
</feature>
<feature type="compositionally biased region" description="Polar residues" evidence="8">
    <location>
        <begin position="549"/>
        <end position="580"/>
    </location>
</feature>
<evidence type="ECO:0000313" key="11">
    <source>
        <dbReference type="EMBL" id="PIK50502.1"/>
    </source>
</evidence>
<proteinExistence type="inferred from homology"/>
<dbReference type="InterPro" id="IPR016495">
    <property type="entry name" value="p53_neg-reg_MDM_2/4"/>
</dbReference>
<accession>A0A2G8KR72</accession>
<dbReference type="InterPro" id="IPR003121">
    <property type="entry name" value="SWIB_MDM2_domain"/>
</dbReference>
<feature type="compositionally biased region" description="Polar residues" evidence="8">
    <location>
        <begin position="454"/>
        <end position="463"/>
    </location>
</feature>
<name>A0A2G8KR72_STIJA</name>
<feature type="compositionally biased region" description="Low complexity" evidence="8">
    <location>
        <begin position="594"/>
        <end position="603"/>
    </location>
</feature>
<protein>
    <submittedName>
        <fullName evidence="11">Putative E3 ubiquitin-protein ligase Mdm2</fullName>
    </submittedName>
</protein>
<dbReference type="GO" id="GO:0008270">
    <property type="term" value="F:zinc ion binding"/>
    <property type="evidence" value="ECO:0007669"/>
    <property type="project" value="UniProtKB-KW"/>
</dbReference>
<dbReference type="Proteomes" id="UP000230750">
    <property type="component" value="Unassembled WGS sequence"/>
</dbReference>
<dbReference type="PROSITE" id="PS01358">
    <property type="entry name" value="ZF_RANBP2_1"/>
    <property type="match status" value="1"/>
</dbReference>
<feature type="region of interest" description="Disordered" evidence="8">
    <location>
        <begin position="490"/>
        <end position="603"/>
    </location>
</feature>
<dbReference type="SUPFAM" id="SSF47592">
    <property type="entry name" value="SWIB/MDM2 domain"/>
    <property type="match status" value="1"/>
</dbReference>
<dbReference type="Gene3D" id="3.30.40.10">
    <property type="entry name" value="Zinc/RING finger domain, C3HC4 (zinc finger)"/>
    <property type="match status" value="1"/>
</dbReference>
<gene>
    <name evidence="11" type="ORF">BSL78_12632</name>
</gene>
<evidence type="ECO:0000259" key="10">
    <source>
        <dbReference type="PROSITE" id="PS51925"/>
    </source>
</evidence>
<evidence type="ECO:0000256" key="1">
    <source>
        <dbReference type="ARBA" id="ARBA00004123"/>
    </source>
</evidence>
<dbReference type="EMBL" id="MRZV01000418">
    <property type="protein sequence ID" value="PIK50502.1"/>
    <property type="molecule type" value="Genomic_DNA"/>
</dbReference>
<dbReference type="CDD" id="cd10566">
    <property type="entry name" value="MDM2_like"/>
    <property type="match status" value="1"/>
</dbReference>
<feature type="domain" description="DM2" evidence="10">
    <location>
        <begin position="77"/>
        <end position="157"/>
    </location>
</feature>
<feature type="compositionally biased region" description="Basic residues" evidence="8">
    <location>
        <begin position="255"/>
        <end position="271"/>
    </location>
</feature>
<dbReference type="InterPro" id="IPR013083">
    <property type="entry name" value="Znf_RING/FYVE/PHD"/>
</dbReference>
<comment type="subcellular location">
    <subcellularLocation>
        <location evidence="1">Nucleus</location>
    </subcellularLocation>
</comment>
<dbReference type="InterPro" id="IPR036443">
    <property type="entry name" value="Znf_RanBP2_sf"/>
</dbReference>
<dbReference type="PANTHER" id="PTHR46858">
    <property type="entry name" value="OS05G0521000 PROTEIN"/>
    <property type="match status" value="1"/>
</dbReference>
<evidence type="ECO:0000256" key="4">
    <source>
        <dbReference type="ARBA" id="ARBA00022771"/>
    </source>
</evidence>
<dbReference type="PIRSF" id="PIRSF006748">
    <property type="entry name" value="p53_MDM_2/4"/>
    <property type="match status" value="1"/>
</dbReference>
<comment type="similarity">
    <text evidence="2">Belongs to the MDM2/MDM4 family.</text>
</comment>
<evidence type="ECO:0000256" key="6">
    <source>
        <dbReference type="ARBA" id="ARBA00023242"/>
    </source>
</evidence>